<accession>A0A382T051</accession>
<dbReference type="AlphaFoldDB" id="A0A382T051"/>
<dbReference type="GO" id="GO:0042910">
    <property type="term" value="F:xenobiotic transmembrane transporter activity"/>
    <property type="evidence" value="ECO:0007669"/>
    <property type="project" value="InterPro"/>
</dbReference>
<reference evidence="7" key="1">
    <citation type="submission" date="2018-05" db="EMBL/GenBank/DDBJ databases">
        <authorList>
            <person name="Lanie J.A."/>
            <person name="Ng W.-L."/>
            <person name="Kazmierczak K.M."/>
            <person name="Andrzejewski T.M."/>
            <person name="Davidsen T.M."/>
            <person name="Wayne K.J."/>
            <person name="Tettelin H."/>
            <person name="Glass J.I."/>
            <person name="Rusch D."/>
            <person name="Podicherti R."/>
            <person name="Tsui H.-C.T."/>
            <person name="Winkler M.E."/>
        </authorList>
    </citation>
    <scope>NUCLEOTIDE SEQUENCE</scope>
</reference>
<evidence type="ECO:0000256" key="6">
    <source>
        <dbReference type="SAM" id="Phobius"/>
    </source>
</evidence>
<evidence type="ECO:0000256" key="3">
    <source>
        <dbReference type="ARBA" id="ARBA00022692"/>
    </source>
</evidence>
<evidence type="ECO:0000313" key="7">
    <source>
        <dbReference type="EMBL" id="SVD14601.1"/>
    </source>
</evidence>
<dbReference type="InterPro" id="IPR002528">
    <property type="entry name" value="MATE_fam"/>
</dbReference>
<feature type="transmembrane region" description="Helical" evidence="6">
    <location>
        <begin position="12"/>
        <end position="32"/>
    </location>
</feature>
<comment type="subcellular location">
    <subcellularLocation>
        <location evidence="1">Membrane</location>
        <topology evidence="1">Multi-pass membrane protein</topology>
    </subcellularLocation>
</comment>
<evidence type="ECO:0000256" key="4">
    <source>
        <dbReference type="ARBA" id="ARBA00022989"/>
    </source>
</evidence>
<dbReference type="EMBL" id="UINC01132343">
    <property type="protein sequence ID" value="SVD14601.1"/>
    <property type="molecule type" value="Genomic_DNA"/>
</dbReference>
<comment type="similarity">
    <text evidence="2">Belongs to the multi antimicrobial extrusion (MATE) (TC 2.A.66.1) family.</text>
</comment>
<dbReference type="PANTHER" id="PTHR42893:SF46">
    <property type="entry name" value="PROTEIN DETOXIFICATION 44, CHLOROPLASTIC"/>
    <property type="match status" value="1"/>
</dbReference>
<dbReference type="GO" id="GO:0015297">
    <property type="term" value="F:antiporter activity"/>
    <property type="evidence" value="ECO:0007669"/>
    <property type="project" value="InterPro"/>
</dbReference>
<evidence type="ECO:0000256" key="2">
    <source>
        <dbReference type="ARBA" id="ARBA00010199"/>
    </source>
</evidence>
<evidence type="ECO:0008006" key="8">
    <source>
        <dbReference type="Google" id="ProtNLM"/>
    </source>
</evidence>
<dbReference type="InterPro" id="IPR044644">
    <property type="entry name" value="DinF-like"/>
</dbReference>
<keyword evidence="4 6" id="KW-1133">Transmembrane helix</keyword>
<feature type="transmembrane region" description="Helical" evidence="6">
    <location>
        <begin position="44"/>
        <end position="67"/>
    </location>
</feature>
<feature type="non-terminal residue" evidence="7">
    <location>
        <position position="149"/>
    </location>
</feature>
<protein>
    <recommendedName>
        <fullName evidence="8">Polysaccharide biosynthesis protein C-terminal domain-containing protein</fullName>
    </recommendedName>
</protein>
<keyword evidence="5 6" id="KW-0472">Membrane</keyword>
<sequence length="149" mass="15809">MSESPPRSLRRRYLRLATINIMATVSVPLAGLVDTAILGHLEDIRFLAGVALGSIVFDYVYWTFGFLRMGTTGTTAQAMGGGDMKAVYLTLYRGLFLALSIGTVLVVLQVPIRIGGFAVLSGAEGVEAAGAAYFNARVWGAPATLCSFV</sequence>
<feature type="transmembrane region" description="Helical" evidence="6">
    <location>
        <begin position="87"/>
        <end position="108"/>
    </location>
</feature>
<dbReference type="PANTHER" id="PTHR42893">
    <property type="entry name" value="PROTEIN DETOXIFICATION 44, CHLOROPLASTIC-RELATED"/>
    <property type="match status" value="1"/>
</dbReference>
<dbReference type="Pfam" id="PF01554">
    <property type="entry name" value="MatE"/>
    <property type="match status" value="1"/>
</dbReference>
<organism evidence="7">
    <name type="scientific">marine metagenome</name>
    <dbReference type="NCBI Taxonomy" id="408172"/>
    <lineage>
        <taxon>unclassified sequences</taxon>
        <taxon>metagenomes</taxon>
        <taxon>ecological metagenomes</taxon>
    </lineage>
</organism>
<gene>
    <name evidence="7" type="ORF">METZ01_LOCUS367455</name>
</gene>
<evidence type="ECO:0000256" key="5">
    <source>
        <dbReference type="ARBA" id="ARBA00023136"/>
    </source>
</evidence>
<proteinExistence type="inferred from homology"/>
<keyword evidence="3 6" id="KW-0812">Transmembrane</keyword>
<name>A0A382T051_9ZZZZ</name>
<dbReference type="GO" id="GO:0005886">
    <property type="term" value="C:plasma membrane"/>
    <property type="evidence" value="ECO:0007669"/>
    <property type="project" value="TreeGrafter"/>
</dbReference>
<evidence type="ECO:0000256" key="1">
    <source>
        <dbReference type="ARBA" id="ARBA00004141"/>
    </source>
</evidence>